<dbReference type="SUPFAM" id="SSF54637">
    <property type="entry name" value="Thioesterase/thiol ester dehydrase-isomerase"/>
    <property type="match status" value="1"/>
</dbReference>
<evidence type="ECO:0000313" key="3">
    <source>
        <dbReference type="Proteomes" id="UP000326857"/>
    </source>
</evidence>
<proteinExistence type="predicted"/>
<dbReference type="Gene3D" id="3.10.129.10">
    <property type="entry name" value="Hotdog Thioesterase"/>
    <property type="match status" value="1"/>
</dbReference>
<dbReference type="AlphaFoldDB" id="A0A5E8AKL3"/>
<gene>
    <name evidence="2" type="ORF">SPHINGO391_520169</name>
</gene>
<dbReference type="InterPro" id="IPR006683">
    <property type="entry name" value="Thioestr_dom"/>
</dbReference>
<name>A0A5E8AKL3_9SPHN</name>
<sequence length="137" mass="14572">MSVLTDVGMVAIPWSAALDVQLVSSGDGVASLRMPWRPDLSDQAGAVATGAVVSLVDHACGAAVMSRLSRPLLISTLNLKVDHVRRPEPGCQVTVWSHCYSLSESRAFVCAEVWDRDPSDIIAAAQGVFSINRPIAE</sequence>
<accession>A0A5E8AKL3</accession>
<feature type="domain" description="Thioesterase" evidence="1">
    <location>
        <begin position="45"/>
        <end position="119"/>
    </location>
</feature>
<reference evidence="2 3" key="1">
    <citation type="submission" date="2019-09" db="EMBL/GenBank/DDBJ databases">
        <authorList>
            <person name="Dittami M. S."/>
        </authorList>
    </citation>
    <scope>NUCLEOTIDE SEQUENCE [LARGE SCALE GENOMIC DNA]</scope>
    <source>
        <strain evidence="2">SPHINGO391</strain>
    </source>
</reference>
<dbReference type="Pfam" id="PF03061">
    <property type="entry name" value="4HBT"/>
    <property type="match status" value="1"/>
</dbReference>
<dbReference type="RefSeq" id="WP_151992076.1">
    <property type="nucleotide sequence ID" value="NZ_LR701528.1"/>
</dbReference>
<organism evidence="2 3">
    <name type="scientific">Sphingomonas aurantiaca</name>
    <dbReference type="NCBI Taxonomy" id="185949"/>
    <lineage>
        <taxon>Bacteria</taxon>
        <taxon>Pseudomonadati</taxon>
        <taxon>Pseudomonadota</taxon>
        <taxon>Alphaproteobacteria</taxon>
        <taxon>Sphingomonadales</taxon>
        <taxon>Sphingomonadaceae</taxon>
        <taxon>Sphingomonas</taxon>
    </lineage>
</organism>
<evidence type="ECO:0000259" key="1">
    <source>
        <dbReference type="Pfam" id="PF03061"/>
    </source>
</evidence>
<dbReference type="EMBL" id="CABVLI010000048">
    <property type="protein sequence ID" value="VVT31444.1"/>
    <property type="molecule type" value="Genomic_DNA"/>
</dbReference>
<dbReference type="Proteomes" id="UP000326857">
    <property type="component" value="Unassembled WGS sequence"/>
</dbReference>
<protein>
    <recommendedName>
        <fullName evidence="1">Thioesterase domain-containing protein</fullName>
    </recommendedName>
</protein>
<evidence type="ECO:0000313" key="2">
    <source>
        <dbReference type="EMBL" id="VVT31444.1"/>
    </source>
</evidence>
<dbReference type="InterPro" id="IPR029069">
    <property type="entry name" value="HotDog_dom_sf"/>
</dbReference>
<dbReference type="CDD" id="cd03443">
    <property type="entry name" value="PaaI_thioesterase"/>
    <property type="match status" value="1"/>
</dbReference>
<dbReference type="GO" id="GO:0016790">
    <property type="term" value="F:thiolester hydrolase activity"/>
    <property type="evidence" value="ECO:0007669"/>
    <property type="project" value="UniProtKB-ARBA"/>
</dbReference>